<protein>
    <submittedName>
        <fullName evidence="2">Uncharacterized protein</fullName>
    </submittedName>
</protein>
<evidence type="ECO:0000313" key="2">
    <source>
        <dbReference type="EMBL" id="KLU06027.1"/>
    </source>
</evidence>
<evidence type="ECO:0000313" key="3">
    <source>
        <dbReference type="Proteomes" id="UP000036367"/>
    </source>
</evidence>
<feature type="region of interest" description="Disordered" evidence="1">
    <location>
        <begin position="92"/>
        <end position="116"/>
    </location>
</feature>
<sequence length="116" mass="12674">MKLSPELEAMLSELATLCCDALEPSQTLNHARVESLCQNLSTSGWKRHSRNSPPLSVVLKDRAKEQRPEITIHRGGELDAVVGKIQSVYDDVSRMQASSDEESPAGTAMPPRTSLS</sequence>
<name>A0A0J1BHL8_RHOIS</name>
<organism evidence="2 3">
    <name type="scientific">Rhodopirellula islandica</name>
    <dbReference type="NCBI Taxonomy" id="595434"/>
    <lineage>
        <taxon>Bacteria</taxon>
        <taxon>Pseudomonadati</taxon>
        <taxon>Planctomycetota</taxon>
        <taxon>Planctomycetia</taxon>
        <taxon>Pirellulales</taxon>
        <taxon>Pirellulaceae</taxon>
        <taxon>Rhodopirellula</taxon>
    </lineage>
</organism>
<dbReference type="RefSeq" id="WP_047813675.1">
    <property type="nucleotide sequence ID" value="NZ_LECT01000016.1"/>
</dbReference>
<dbReference type="AlphaFoldDB" id="A0A0J1BHL8"/>
<accession>A0A0J1BHL8</accession>
<evidence type="ECO:0000256" key="1">
    <source>
        <dbReference type="SAM" id="MobiDB-lite"/>
    </source>
</evidence>
<dbReference type="STRING" id="595434.RISK_001878"/>
<proteinExistence type="predicted"/>
<dbReference type="PATRIC" id="fig|595434.4.peg.1798"/>
<reference evidence="2" key="1">
    <citation type="submission" date="2015-05" db="EMBL/GenBank/DDBJ databases">
        <title>Permanent draft genome of Rhodopirellula islandicus K833.</title>
        <authorList>
            <person name="Kizina J."/>
            <person name="Richter M."/>
            <person name="Glockner F.O."/>
            <person name="Harder J."/>
        </authorList>
    </citation>
    <scope>NUCLEOTIDE SEQUENCE [LARGE SCALE GENOMIC DNA]</scope>
    <source>
        <strain evidence="2">K833</strain>
    </source>
</reference>
<dbReference type="Proteomes" id="UP000036367">
    <property type="component" value="Unassembled WGS sequence"/>
</dbReference>
<keyword evidence="3" id="KW-1185">Reference proteome</keyword>
<dbReference type="EMBL" id="LECT01000016">
    <property type="protein sequence ID" value="KLU06027.1"/>
    <property type="molecule type" value="Genomic_DNA"/>
</dbReference>
<gene>
    <name evidence="2" type="ORF">RISK_001878</name>
</gene>
<comment type="caution">
    <text evidence="2">The sequence shown here is derived from an EMBL/GenBank/DDBJ whole genome shotgun (WGS) entry which is preliminary data.</text>
</comment>
<dbReference type="OrthoDB" id="276639at2"/>